<feature type="transmembrane region" description="Helical" evidence="7">
    <location>
        <begin position="55"/>
        <end position="76"/>
    </location>
</feature>
<keyword evidence="2" id="KW-0813">Transport</keyword>
<organism evidence="8 9">
    <name type="scientific">Phialocephala subalpina</name>
    <dbReference type="NCBI Taxonomy" id="576137"/>
    <lineage>
        <taxon>Eukaryota</taxon>
        <taxon>Fungi</taxon>
        <taxon>Dikarya</taxon>
        <taxon>Ascomycota</taxon>
        <taxon>Pezizomycotina</taxon>
        <taxon>Leotiomycetes</taxon>
        <taxon>Helotiales</taxon>
        <taxon>Mollisiaceae</taxon>
        <taxon>Phialocephala</taxon>
        <taxon>Phialocephala fortinii species complex</taxon>
    </lineage>
</organism>
<evidence type="ECO:0000313" key="9">
    <source>
        <dbReference type="Proteomes" id="UP000184330"/>
    </source>
</evidence>
<evidence type="ECO:0000313" key="8">
    <source>
        <dbReference type="EMBL" id="CZR68116.1"/>
    </source>
</evidence>
<evidence type="ECO:0000256" key="3">
    <source>
        <dbReference type="ARBA" id="ARBA00022692"/>
    </source>
</evidence>
<keyword evidence="4 7" id="KW-1133">Transmembrane helix</keyword>
<evidence type="ECO:0000256" key="5">
    <source>
        <dbReference type="ARBA" id="ARBA00023136"/>
    </source>
</evidence>
<dbReference type="Gene3D" id="1.20.1250.20">
    <property type="entry name" value="MFS general substrate transporter like domains"/>
    <property type="match status" value="1"/>
</dbReference>
<proteinExistence type="predicted"/>
<dbReference type="GO" id="GO:0016020">
    <property type="term" value="C:membrane"/>
    <property type="evidence" value="ECO:0007669"/>
    <property type="project" value="UniProtKB-SubCell"/>
</dbReference>
<comment type="subcellular location">
    <subcellularLocation>
        <location evidence="1">Membrane</location>
        <topology evidence="1">Multi-pass membrane protein</topology>
    </subcellularLocation>
</comment>
<evidence type="ECO:0000256" key="6">
    <source>
        <dbReference type="SAM" id="MobiDB-lite"/>
    </source>
</evidence>
<accession>A0A1L7XSV9</accession>
<dbReference type="PANTHER" id="PTHR23504:SF15">
    <property type="entry name" value="MAJOR FACILITATOR SUPERFAMILY (MFS) PROFILE DOMAIN-CONTAINING PROTEIN"/>
    <property type="match status" value="1"/>
</dbReference>
<feature type="transmembrane region" description="Helical" evidence="7">
    <location>
        <begin position="505"/>
        <end position="528"/>
    </location>
</feature>
<dbReference type="InterPro" id="IPR011701">
    <property type="entry name" value="MFS"/>
</dbReference>
<feature type="region of interest" description="Disordered" evidence="6">
    <location>
        <begin position="563"/>
        <end position="607"/>
    </location>
</feature>
<dbReference type="InterPro" id="IPR036259">
    <property type="entry name" value="MFS_trans_sf"/>
</dbReference>
<sequence>MSSESSSSSEPDPQHAVLSTIAEERESLLGTGDIEAQEPPKQKVSWRDLPHKSQIAILCLVRLADSFAIYSTQAYMFHQLRYFNPNATDTQISTQAGFLVGSKTVLQAFTGVFWGKVADSQHFGRRAVLLMGLFSSGVFCIEYGISTNILAAAVCRVFGGAMSNNVGITKTVVGDLYPEEGSVQNSNLWTVLTDSSSFRSRAFVLLPLFANISMFFGPLIGGLSSETRGKNILKAYPYALPNFIAAALYAMAAIIVFLGLEETLPGHNDSEGSLARQLWNKLITVGSLPRRFWNKLITPVIPYGTIDTDAFDSSSHTFINPELPVAASNDTEPEDTDETVPEEDGKLLFWAIWTSNVRLTLLAQFMVAGHIATFTNLWAVFLSTPVAEPKNQHTLMWLIWFNGGLGLRSRDVGITVAILGAAAKVRIWRYALCLFPVAYIVAPYPALFGASDFETSDVPSGKRVLFWLSICSVPFLFVAGKICTTPAMALLVNDCTPYPSVRGRVNSAGTAAGNLGRTVFPALVFAIFGKGLDIDIVGAGFWFLAFLAVLACVESLWVAGGTKTEEDAQEEEESSLQGEQDRYVEEDAETEVVKSSPKASGKVSFAPETPLRRHQGEIMDALILDPAATIHHGVEE</sequence>
<feature type="compositionally biased region" description="Low complexity" evidence="6">
    <location>
        <begin position="1"/>
        <end position="10"/>
    </location>
</feature>
<feature type="region of interest" description="Disordered" evidence="6">
    <location>
        <begin position="1"/>
        <end position="21"/>
    </location>
</feature>
<dbReference type="PANTHER" id="PTHR23504">
    <property type="entry name" value="MAJOR FACILITATOR SUPERFAMILY DOMAIN-CONTAINING PROTEIN 10"/>
    <property type="match status" value="1"/>
</dbReference>
<evidence type="ECO:0000256" key="7">
    <source>
        <dbReference type="SAM" id="Phobius"/>
    </source>
</evidence>
<feature type="transmembrane region" description="Helical" evidence="7">
    <location>
        <begin position="127"/>
        <end position="145"/>
    </location>
</feature>
<dbReference type="SUPFAM" id="SSF103473">
    <property type="entry name" value="MFS general substrate transporter"/>
    <property type="match status" value="1"/>
</dbReference>
<dbReference type="Pfam" id="PF07690">
    <property type="entry name" value="MFS_1"/>
    <property type="match status" value="1"/>
</dbReference>
<name>A0A1L7XSV9_9HELO</name>
<dbReference type="OrthoDB" id="10262656at2759"/>
<evidence type="ECO:0000256" key="1">
    <source>
        <dbReference type="ARBA" id="ARBA00004141"/>
    </source>
</evidence>
<dbReference type="Proteomes" id="UP000184330">
    <property type="component" value="Unassembled WGS sequence"/>
</dbReference>
<reference evidence="8 9" key="1">
    <citation type="submission" date="2016-03" db="EMBL/GenBank/DDBJ databases">
        <authorList>
            <person name="Ploux O."/>
        </authorList>
    </citation>
    <scope>NUCLEOTIDE SEQUENCE [LARGE SCALE GENOMIC DNA]</scope>
    <source>
        <strain evidence="8 9">UAMH 11012</strain>
    </source>
</reference>
<dbReference type="GO" id="GO:0022857">
    <property type="term" value="F:transmembrane transporter activity"/>
    <property type="evidence" value="ECO:0007669"/>
    <property type="project" value="InterPro"/>
</dbReference>
<keyword evidence="3 7" id="KW-0812">Transmembrane</keyword>
<feature type="transmembrane region" description="Helical" evidence="7">
    <location>
        <begin position="466"/>
        <end position="493"/>
    </location>
</feature>
<feature type="transmembrane region" description="Helical" evidence="7">
    <location>
        <begin position="202"/>
        <end position="223"/>
    </location>
</feature>
<protein>
    <recommendedName>
        <fullName evidence="10">Permease of the major facilitator superfamily</fullName>
    </recommendedName>
</protein>
<evidence type="ECO:0000256" key="2">
    <source>
        <dbReference type="ARBA" id="ARBA00022448"/>
    </source>
</evidence>
<dbReference type="AlphaFoldDB" id="A0A1L7XSV9"/>
<feature type="transmembrane region" description="Helical" evidence="7">
    <location>
        <begin position="427"/>
        <end position="446"/>
    </location>
</feature>
<feature type="transmembrane region" description="Helical" evidence="7">
    <location>
        <begin position="361"/>
        <end position="382"/>
    </location>
</feature>
<keyword evidence="5 7" id="KW-0472">Membrane</keyword>
<gene>
    <name evidence="8" type="ORF">PAC_18015</name>
</gene>
<evidence type="ECO:0008006" key="10">
    <source>
        <dbReference type="Google" id="ProtNLM"/>
    </source>
</evidence>
<feature type="transmembrane region" description="Helical" evidence="7">
    <location>
        <begin position="96"/>
        <end position="115"/>
    </location>
</feature>
<evidence type="ECO:0000256" key="4">
    <source>
        <dbReference type="ARBA" id="ARBA00022989"/>
    </source>
</evidence>
<feature type="transmembrane region" description="Helical" evidence="7">
    <location>
        <begin position="235"/>
        <end position="260"/>
    </location>
</feature>
<dbReference type="EMBL" id="FJOG01000051">
    <property type="protein sequence ID" value="CZR68116.1"/>
    <property type="molecule type" value="Genomic_DNA"/>
</dbReference>
<keyword evidence="9" id="KW-1185">Reference proteome</keyword>
<feature type="transmembrane region" description="Helical" evidence="7">
    <location>
        <begin position="540"/>
        <end position="559"/>
    </location>
</feature>